<accession>A0ABW1A9G5</accession>
<dbReference type="RefSeq" id="WP_378287543.1">
    <property type="nucleotide sequence ID" value="NZ_JBHSON010000072.1"/>
</dbReference>
<comment type="caution">
    <text evidence="2">The sequence shown here is derived from an EMBL/GenBank/DDBJ whole genome shotgun (WGS) entry which is preliminary data.</text>
</comment>
<dbReference type="InterPro" id="IPR012675">
    <property type="entry name" value="Beta-grasp_dom_sf"/>
</dbReference>
<dbReference type="InterPro" id="IPR036010">
    <property type="entry name" value="2Fe-2S_ferredoxin-like_sf"/>
</dbReference>
<dbReference type="EMBL" id="JBHSON010000072">
    <property type="protein sequence ID" value="MFC5751612.1"/>
    <property type="molecule type" value="Genomic_DNA"/>
</dbReference>
<dbReference type="Proteomes" id="UP001596074">
    <property type="component" value="Unassembled WGS sequence"/>
</dbReference>
<evidence type="ECO:0000313" key="3">
    <source>
        <dbReference type="Proteomes" id="UP001596074"/>
    </source>
</evidence>
<dbReference type="SUPFAM" id="SSF54292">
    <property type="entry name" value="2Fe-2S ferredoxin-like"/>
    <property type="match status" value="1"/>
</dbReference>
<sequence length="124" mass="13967">MPEAPVPAQAAKAGAARWTIHVLPSGVEFRARDGQTVLEAAEEQGVIWPTTCRANAECTRCFFEIVEGRENLSAMERREEEALDAIRWRGIPRPLERLGCCAEVHGDVVVRRRSVRKREEKATR</sequence>
<keyword evidence="3" id="KW-1185">Reference proteome</keyword>
<protein>
    <submittedName>
        <fullName evidence="2">2Fe-2S iron-sulfur cluster-binding protein</fullName>
    </submittedName>
</protein>
<dbReference type="CDD" id="cd00207">
    <property type="entry name" value="fer2"/>
    <property type="match status" value="1"/>
</dbReference>
<evidence type="ECO:0000313" key="2">
    <source>
        <dbReference type="EMBL" id="MFC5751612.1"/>
    </source>
</evidence>
<dbReference type="InterPro" id="IPR001041">
    <property type="entry name" value="2Fe-2S_ferredoxin-type"/>
</dbReference>
<reference evidence="3" key="1">
    <citation type="journal article" date="2019" name="Int. J. Syst. Evol. Microbiol.">
        <title>The Global Catalogue of Microorganisms (GCM) 10K type strain sequencing project: providing services to taxonomists for standard genome sequencing and annotation.</title>
        <authorList>
            <consortium name="The Broad Institute Genomics Platform"/>
            <consortium name="The Broad Institute Genome Sequencing Center for Infectious Disease"/>
            <person name="Wu L."/>
            <person name="Ma J."/>
        </authorList>
    </citation>
    <scope>NUCLEOTIDE SEQUENCE [LARGE SCALE GENOMIC DNA]</scope>
    <source>
        <strain evidence="3">KCTC 42087</strain>
    </source>
</reference>
<evidence type="ECO:0000259" key="1">
    <source>
        <dbReference type="Pfam" id="PF00111"/>
    </source>
</evidence>
<name>A0ABW1A9G5_9ACTN</name>
<feature type="domain" description="2Fe-2S ferredoxin-type" evidence="1">
    <location>
        <begin position="20"/>
        <end position="102"/>
    </location>
</feature>
<gene>
    <name evidence="2" type="ORF">ACFPZN_38855</name>
</gene>
<dbReference type="Pfam" id="PF00111">
    <property type="entry name" value="Fer2"/>
    <property type="match status" value="1"/>
</dbReference>
<dbReference type="Gene3D" id="3.10.20.30">
    <property type="match status" value="1"/>
</dbReference>
<proteinExistence type="predicted"/>
<organism evidence="2 3">
    <name type="scientific">Actinomadura rugatobispora</name>
    <dbReference type="NCBI Taxonomy" id="1994"/>
    <lineage>
        <taxon>Bacteria</taxon>
        <taxon>Bacillati</taxon>
        <taxon>Actinomycetota</taxon>
        <taxon>Actinomycetes</taxon>
        <taxon>Streptosporangiales</taxon>
        <taxon>Thermomonosporaceae</taxon>
        <taxon>Actinomadura</taxon>
    </lineage>
</organism>